<dbReference type="AlphaFoldDB" id="A0A0F9RT27"/>
<sequence length="419" mass="49923">MKMSRDYSIMWITDEQRKVLKRGEKMYKKHSQKKKEEITKKLIRFIKMTQMPREYLDILISWSIISPFKLYFIKKFGLFPVLILEGERNGGKSTTANFWTTDFYGHYKEHCSGMTASSWRRFEDMITASTFPRMIDDFENVDKRTVNLIKESCTSKSDWSRKTSGKDQLYKPKVTPLCITSQDLGDNFSDTANLSRAIILDFKESIKRDPEWMKLRDELKKEKLFSLLYDYTKDWKDKDLDELVKKANETINIDKIIKRVEENSRGMLNVDKHYPRIREIYQILTTGAYLFREAFGIKLSLKNVFETLVSSRRNITEEFLTQFLAFCNMAKDYDVDYNRKKFLSTELEWDIKKDIFYFTQANLRDYKDFANTKIKLKPLYDKLIEALTDKTLIKYANPRIEGRRQQWLMVIKDKLIIGS</sequence>
<name>A0A0F9RT27_9ZZZZ</name>
<comment type="caution">
    <text evidence="1">The sequence shown here is derived from an EMBL/GenBank/DDBJ whole genome shotgun (WGS) entry which is preliminary data.</text>
</comment>
<reference evidence="1" key="1">
    <citation type="journal article" date="2015" name="Nature">
        <title>Complex archaea that bridge the gap between prokaryotes and eukaryotes.</title>
        <authorList>
            <person name="Spang A."/>
            <person name="Saw J.H."/>
            <person name="Jorgensen S.L."/>
            <person name="Zaremba-Niedzwiedzka K."/>
            <person name="Martijn J."/>
            <person name="Lind A.E."/>
            <person name="van Eijk R."/>
            <person name="Schleper C."/>
            <person name="Guy L."/>
            <person name="Ettema T.J."/>
        </authorList>
    </citation>
    <scope>NUCLEOTIDE SEQUENCE</scope>
</reference>
<gene>
    <name evidence="1" type="ORF">LCGC14_0540020</name>
</gene>
<proteinExistence type="predicted"/>
<evidence type="ECO:0000313" key="1">
    <source>
        <dbReference type="EMBL" id="KKN59605.1"/>
    </source>
</evidence>
<accession>A0A0F9RT27</accession>
<protein>
    <recommendedName>
        <fullName evidence="2">DUF3631 domain-containing protein</fullName>
    </recommendedName>
</protein>
<evidence type="ECO:0008006" key="2">
    <source>
        <dbReference type="Google" id="ProtNLM"/>
    </source>
</evidence>
<dbReference type="EMBL" id="LAZR01000720">
    <property type="protein sequence ID" value="KKN59605.1"/>
    <property type="molecule type" value="Genomic_DNA"/>
</dbReference>
<organism evidence="1">
    <name type="scientific">marine sediment metagenome</name>
    <dbReference type="NCBI Taxonomy" id="412755"/>
    <lineage>
        <taxon>unclassified sequences</taxon>
        <taxon>metagenomes</taxon>
        <taxon>ecological metagenomes</taxon>
    </lineage>
</organism>